<dbReference type="Proteomes" id="UP001054837">
    <property type="component" value="Unassembled WGS sequence"/>
</dbReference>
<proteinExistence type="predicted"/>
<dbReference type="EMBL" id="BPLQ01001202">
    <property type="protein sequence ID" value="GIX79630.1"/>
    <property type="molecule type" value="Genomic_DNA"/>
</dbReference>
<evidence type="ECO:0000313" key="1">
    <source>
        <dbReference type="EMBL" id="GIX79630.1"/>
    </source>
</evidence>
<evidence type="ECO:0000313" key="2">
    <source>
        <dbReference type="Proteomes" id="UP001054837"/>
    </source>
</evidence>
<dbReference type="AlphaFoldDB" id="A0AAV4N4A2"/>
<accession>A0AAV4N4A2</accession>
<keyword evidence="2" id="KW-1185">Reference proteome</keyword>
<sequence>MRTDHPKMLPTLLKENFASVIKSASPPVLCSPPCPPSPAFREGFSILGCTVATAAVLILQGPLQHFKRWEGWPRGRAALSHSLDGYSAHEKQYLVAHASLTCA</sequence>
<comment type="caution">
    <text evidence="1">The sequence shown here is derived from an EMBL/GenBank/DDBJ whole genome shotgun (WGS) entry which is preliminary data.</text>
</comment>
<name>A0AAV4N4A2_9ARAC</name>
<reference evidence="1 2" key="1">
    <citation type="submission" date="2021-06" db="EMBL/GenBank/DDBJ databases">
        <title>Caerostris darwini draft genome.</title>
        <authorList>
            <person name="Kono N."/>
            <person name="Arakawa K."/>
        </authorList>
    </citation>
    <scope>NUCLEOTIDE SEQUENCE [LARGE SCALE GENOMIC DNA]</scope>
</reference>
<protein>
    <submittedName>
        <fullName evidence="1">Uncharacterized protein</fullName>
    </submittedName>
</protein>
<gene>
    <name evidence="1" type="ORF">CDAR_4181</name>
</gene>
<organism evidence="1 2">
    <name type="scientific">Caerostris darwini</name>
    <dbReference type="NCBI Taxonomy" id="1538125"/>
    <lineage>
        <taxon>Eukaryota</taxon>
        <taxon>Metazoa</taxon>
        <taxon>Ecdysozoa</taxon>
        <taxon>Arthropoda</taxon>
        <taxon>Chelicerata</taxon>
        <taxon>Arachnida</taxon>
        <taxon>Araneae</taxon>
        <taxon>Araneomorphae</taxon>
        <taxon>Entelegynae</taxon>
        <taxon>Araneoidea</taxon>
        <taxon>Araneidae</taxon>
        <taxon>Caerostris</taxon>
    </lineage>
</organism>